<sequence length="48" mass="5427">STAEVNSHRTTMLPIIARWQIKDTTACHPQDHRATMVVIVGTIWNRGL</sequence>
<feature type="non-terminal residue" evidence="1">
    <location>
        <position position="1"/>
    </location>
</feature>
<evidence type="ECO:0000313" key="2">
    <source>
        <dbReference type="Proteomes" id="UP000265520"/>
    </source>
</evidence>
<dbReference type="Proteomes" id="UP000265520">
    <property type="component" value="Unassembled WGS sequence"/>
</dbReference>
<dbReference type="EMBL" id="LXQA010704523">
    <property type="protein sequence ID" value="MCI66885.1"/>
    <property type="molecule type" value="Genomic_DNA"/>
</dbReference>
<proteinExistence type="predicted"/>
<organism evidence="1 2">
    <name type="scientific">Trifolium medium</name>
    <dbReference type="NCBI Taxonomy" id="97028"/>
    <lineage>
        <taxon>Eukaryota</taxon>
        <taxon>Viridiplantae</taxon>
        <taxon>Streptophyta</taxon>
        <taxon>Embryophyta</taxon>
        <taxon>Tracheophyta</taxon>
        <taxon>Spermatophyta</taxon>
        <taxon>Magnoliopsida</taxon>
        <taxon>eudicotyledons</taxon>
        <taxon>Gunneridae</taxon>
        <taxon>Pentapetalae</taxon>
        <taxon>rosids</taxon>
        <taxon>fabids</taxon>
        <taxon>Fabales</taxon>
        <taxon>Fabaceae</taxon>
        <taxon>Papilionoideae</taxon>
        <taxon>50 kb inversion clade</taxon>
        <taxon>NPAAA clade</taxon>
        <taxon>Hologalegina</taxon>
        <taxon>IRL clade</taxon>
        <taxon>Trifolieae</taxon>
        <taxon>Trifolium</taxon>
    </lineage>
</organism>
<protein>
    <submittedName>
        <fullName evidence="1">Uncharacterized protein</fullName>
    </submittedName>
</protein>
<dbReference type="AlphaFoldDB" id="A0A392U4B5"/>
<accession>A0A392U4B5</accession>
<evidence type="ECO:0000313" key="1">
    <source>
        <dbReference type="EMBL" id="MCI66885.1"/>
    </source>
</evidence>
<reference evidence="1 2" key="1">
    <citation type="journal article" date="2018" name="Front. Plant Sci.">
        <title>Red Clover (Trifolium pratense) and Zigzag Clover (T. medium) - A Picture of Genomic Similarities and Differences.</title>
        <authorList>
            <person name="Dluhosova J."/>
            <person name="Istvanek J."/>
            <person name="Nedelnik J."/>
            <person name="Repkova J."/>
        </authorList>
    </citation>
    <scope>NUCLEOTIDE SEQUENCE [LARGE SCALE GENOMIC DNA]</scope>
    <source>
        <strain evidence="2">cv. 10/8</strain>
        <tissue evidence="1">Leaf</tissue>
    </source>
</reference>
<keyword evidence="2" id="KW-1185">Reference proteome</keyword>
<comment type="caution">
    <text evidence="1">The sequence shown here is derived from an EMBL/GenBank/DDBJ whole genome shotgun (WGS) entry which is preliminary data.</text>
</comment>
<name>A0A392U4B5_9FABA</name>